<dbReference type="OMA" id="TNICAIF"/>
<dbReference type="EnsemblProtists" id="PYU1_T011847">
    <property type="protein sequence ID" value="PYU1_T011847"/>
    <property type="gene ID" value="PYU1_G011821"/>
</dbReference>
<evidence type="ECO:0000313" key="8">
    <source>
        <dbReference type="EnsemblProtists" id="PYU1_T011847"/>
    </source>
</evidence>
<evidence type="ECO:0000256" key="2">
    <source>
        <dbReference type="ARBA" id="ARBA00022448"/>
    </source>
</evidence>
<dbReference type="eggNOG" id="KOG0253">
    <property type="taxonomic scope" value="Eukaryota"/>
</dbReference>
<evidence type="ECO:0000313" key="9">
    <source>
        <dbReference type="Proteomes" id="UP000019132"/>
    </source>
</evidence>
<sequence>ASAGRQHRGRRAHHAASRLERDPGVFLGLSWYYIRLILLTGIGWAMDSMEAFVLIYCGDLISDDISQSEHQNSFLSGAVFVGSFFGNFIFGWGAARYDRRPMFILTLLTLVLGMGLCGLSWNITSLAAFRIITGFGLGGELSIASTLVQELAPEKARERVIVLLESFWAIGCMVAVLMVYTIAPSIGCRGTLYLCCIALVYSAVIRFSIPESPKWLASVSEAVATAKSHLPRLITTHKDENGEVGYNLEGSWEPMLAIMSFQLPGYLFASWLVEVWGRKQALVIFLMGSFAAAVVLGYVLPRKTEVLTIYAYTPENYPTAIQGVGASYPSEFSRIGALIGPYLCAEMSDSWGMSLQAIMCVFGGILVAISIVVFLFGYKPKGKNVELYEDKLQSFKM</sequence>
<dbReference type="HOGENOM" id="CLU_001265_46_6_1"/>
<keyword evidence="9" id="KW-1185">Reference proteome</keyword>
<dbReference type="PROSITE" id="PS50850">
    <property type="entry name" value="MFS"/>
    <property type="match status" value="1"/>
</dbReference>
<dbReference type="Pfam" id="PF00083">
    <property type="entry name" value="Sugar_tr"/>
    <property type="match status" value="1"/>
</dbReference>
<feature type="transmembrane region" description="Helical" evidence="6">
    <location>
        <begin position="160"/>
        <end position="184"/>
    </location>
</feature>
<feature type="domain" description="Major facilitator superfamily (MFS) profile" evidence="7">
    <location>
        <begin position="36"/>
        <end position="397"/>
    </location>
</feature>
<keyword evidence="4 6" id="KW-1133">Transmembrane helix</keyword>
<keyword evidence="5 6" id="KW-0472">Membrane</keyword>
<dbReference type="InParanoid" id="K3X3P8"/>
<dbReference type="EMBL" id="GL376637">
    <property type="status" value="NOT_ANNOTATED_CDS"/>
    <property type="molecule type" value="Genomic_DNA"/>
</dbReference>
<evidence type="ECO:0000256" key="1">
    <source>
        <dbReference type="ARBA" id="ARBA00004141"/>
    </source>
</evidence>
<dbReference type="PANTHER" id="PTHR23511">
    <property type="entry name" value="SYNAPTIC VESICLE GLYCOPROTEIN 2"/>
    <property type="match status" value="1"/>
</dbReference>
<feature type="transmembrane region" description="Helical" evidence="6">
    <location>
        <begin position="102"/>
        <end position="121"/>
    </location>
</feature>
<feature type="transmembrane region" description="Helical" evidence="6">
    <location>
        <begin position="25"/>
        <end position="46"/>
    </location>
</feature>
<evidence type="ECO:0000259" key="7">
    <source>
        <dbReference type="PROSITE" id="PS50850"/>
    </source>
</evidence>
<comment type="subcellular location">
    <subcellularLocation>
        <location evidence="1">Membrane</location>
        <topology evidence="1">Multi-pass membrane protein</topology>
    </subcellularLocation>
</comment>
<feature type="transmembrane region" description="Helical" evidence="6">
    <location>
        <begin position="355"/>
        <end position="378"/>
    </location>
</feature>
<reference evidence="8" key="3">
    <citation type="submission" date="2015-02" db="UniProtKB">
        <authorList>
            <consortium name="EnsemblProtists"/>
        </authorList>
    </citation>
    <scope>IDENTIFICATION</scope>
    <source>
        <strain evidence="8">DAOM BR144</strain>
    </source>
</reference>
<organism evidence="8 9">
    <name type="scientific">Globisporangium ultimum (strain ATCC 200006 / CBS 805.95 / DAOM BR144)</name>
    <name type="common">Pythium ultimum</name>
    <dbReference type="NCBI Taxonomy" id="431595"/>
    <lineage>
        <taxon>Eukaryota</taxon>
        <taxon>Sar</taxon>
        <taxon>Stramenopiles</taxon>
        <taxon>Oomycota</taxon>
        <taxon>Peronosporomycetes</taxon>
        <taxon>Pythiales</taxon>
        <taxon>Pythiaceae</taxon>
        <taxon>Globisporangium</taxon>
    </lineage>
</organism>
<dbReference type="SUPFAM" id="SSF103473">
    <property type="entry name" value="MFS general substrate transporter"/>
    <property type="match status" value="1"/>
</dbReference>
<feature type="transmembrane region" description="Helical" evidence="6">
    <location>
        <begin position="190"/>
        <end position="209"/>
    </location>
</feature>
<dbReference type="AlphaFoldDB" id="K3X3P8"/>
<dbReference type="GO" id="GO:0016020">
    <property type="term" value="C:membrane"/>
    <property type="evidence" value="ECO:0007669"/>
    <property type="project" value="UniProtKB-SubCell"/>
</dbReference>
<protein>
    <recommendedName>
        <fullName evidence="7">Major facilitator superfamily (MFS) profile domain-containing protein</fullName>
    </recommendedName>
</protein>
<feature type="transmembrane region" description="Helical" evidence="6">
    <location>
        <begin position="281"/>
        <end position="300"/>
    </location>
</feature>
<proteinExistence type="predicted"/>
<reference evidence="9" key="2">
    <citation type="submission" date="2010-04" db="EMBL/GenBank/DDBJ databases">
        <authorList>
            <person name="Buell R."/>
            <person name="Hamilton J."/>
            <person name="Hostetler J."/>
        </authorList>
    </citation>
    <scope>NUCLEOTIDE SEQUENCE [LARGE SCALE GENOMIC DNA]</scope>
    <source>
        <strain evidence="9">DAOM:BR144</strain>
    </source>
</reference>
<keyword evidence="2" id="KW-0813">Transport</keyword>
<dbReference type="Gene3D" id="1.20.1250.20">
    <property type="entry name" value="MFS general substrate transporter like domains"/>
    <property type="match status" value="2"/>
</dbReference>
<dbReference type="Proteomes" id="UP000019132">
    <property type="component" value="Unassembled WGS sequence"/>
</dbReference>
<feature type="transmembrane region" description="Helical" evidence="6">
    <location>
        <begin position="74"/>
        <end position="95"/>
    </location>
</feature>
<accession>K3X3P8</accession>
<dbReference type="InterPro" id="IPR005829">
    <property type="entry name" value="Sugar_transporter_CS"/>
</dbReference>
<reference evidence="9" key="1">
    <citation type="journal article" date="2010" name="Genome Biol.">
        <title>Genome sequence of the necrotrophic plant pathogen Pythium ultimum reveals original pathogenicity mechanisms and effector repertoire.</title>
        <authorList>
            <person name="Levesque C.A."/>
            <person name="Brouwer H."/>
            <person name="Cano L."/>
            <person name="Hamilton J.P."/>
            <person name="Holt C."/>
            <person name="Huitema E."/>
            <person name="Raffaele S."/>
            <person name="Robideau G.P."/>
            <person name="Thines M."/>
            <person name="Win J."/>
            <person name="Zerillo M.M."/>
            <person name="Beakes G.W."/>
            <person name="Boore J.L."/>
            <person name="Busam D."/>
            <person name="Dumas B."/>
            <person name="Ferriera S."/>
            <person name="Fuerstenberg S.I."/>
            <person name="Gachon C.M."/>
            <person name="Gaulin E."/>
            <person name="Govers F."/>
            <person name="Grenville-Briggs L."/>
            <person name="Horner N."/>
            <person name="Hostetler J."/>
            <person name="Jiang R.H."/>
            <person name="Johnson J."/>
            <person name="Krajaejun T."/>
            <person name="Lin H."/>
            <person name="Meijer H.J."/>
            <person name="Moore B."/>
            <person name="Morris P."/>
            <person name="Phuntmart V."/>
            <person name="Puiu D."/>
            <person name="Shetty J."/>
            <person name="Stajich J.E."/>
            <person name="Tripathy S."/>
            <person name="Wawra S."/>
            <person name="van West P."/>
            <person name="Whitty B.R."/>
            <person name="Coutinho P.M."/>
            <person name="Henrissat B."/>
            <person name="Martin F."/>
            <person name="Thomas P.D."/>
            <person name="Tyler B.M."/>
            <person name="De Vries R.P."/>
            <person name="Kamoun S."/>
            <person name="Yandell M."/>
            <person name="Tisserat N."/>
            <person name="Buell C.R."/>
        </authorList>
    </citation>
    <scope>NUCLEOTIDE SEQUENCE</scope>
    <source>
        <strain evidence="9">DAOM:BR144</strain>
    </source>
</reference>
<dbReference type="PANTHER" id="PTHR23511:SF5">
    <property type="entry name" value="MAJOR FACILITATOR-TYPE TRANSPORTER HXNZ-RELATED"/>
    <property type="match status" value="1"/>
</dbReference>
<dbReference type="InterPro" id="IPR036259">
    <property type="entry name" value="MFS_trans_sf"/>
</dbReference>
<dbReference type="CDD" id="cd17316">
    <property type="entry name" value="MFS_SV2_like"/>
    <property type="match status" value="1"/>
</dbReference>
<evidence type="ECO:0000256" key="6">
    <source>
        <dbReference type="SAM" id="Phobius"/>
    </source>
</evidence>
<keyword evidence="3 6" id="KW-0812">Transmembrane</keyword>
<dbReference type="VEuPathDB" id="FungiDB:PYU1_G011821"/>
<dbReference type="PROSITE" id="PS00217">
    <property type="entry name" value="SUGAR_TRANSPORT_2"/>
    <property type="match status" value="1"/>
</dbReference>
<dbReference type="InterPro" id="IPR005828">
    <property type="entry name" value="MFS_sugar_transport-like"/>
</dbReference>
<dbReference type="STRING" id="431595.K3X3P8"/>
<dbReference type="GO" id="GO:0022857">
    <property type="term" value="F:transmembrane transporter activity"/>
    <property type="evidence" value="ECO:0007669"/>
    <property type="project" value="InterPro"/>
</dbReference>
<evidence type="ECO:0000256" key="3">
    <source>
        <dbReference type="ARBA" id="ARBA00022692"/>
    </source>
</evidence>
<dbReference type="InterPro" id="IPR020846">
    <property type="entry name" value="MFS_dom"/>
</dbReference>
<name>K3X3P8_GLOUD</name>
<evidence type="ECO:0000256" key="4">
    <source>
        <dbReference type="ARBA" id="ARBA00022989"/>
    </source>
</evidence>
<evidence type="ECO:0000256" key="5">
    <source>
        <dbReference type="ARBA" id="ARBA00023136"/>
    </source>
</evidence>